<evidence type="ECO:0000256" key="1">
    <source>
        <dbReference type="SAM" id="Phobius"/>
    </source>
</evidence>
<sequence>MASESASGDAHPLRVVALIYLCGALLFGTLLVLEWRLIDRSVVAIARERGAALFSLIQTTREWNARHGGVYVVVDESTQPNPWLKHPARDLQTTDGVRLTMVNPAYMTRQIADLALHAEGARLHLTSLKPIRPENRPDAWEAMALARFEAGETEVLALVEGGGEGGSGPAHRYMAPLLVREPCLQCHAEQGYQVGDIRGGISVTMPAEVLIARRDQLRMRAVFVYLLAGLLAAGLMHGLLRANRRHVVQVRRINAEQERLIERRTVELAEANRRLAGEVDLHRRSEQRLAASESRYRAIFDSAAEGIMLLDAALRIVQVNPAFCEITGYAAEEVLGRKPSMLGSGRHDRAFFRELLATLAAAGRWQGEVWNRRKDGDLYVQWMSAVRIGEADAPEGFVATMTDITSRKQTEEKLRFRANHDALTGLPNRRLFEDRLQSAIASALRHGERFALMLVDLDRFKGVNDRFGHLAGDALLVEVGRRLELCVRASDTVARLGGDEFAVILGEVGGREDAAEVAERICAAMALPFELGEGVAHIGASVGIALGPQDDADAGELQRRADAALYAVKHDGRGGFRFHGKPA</sequence>
<protein>
    <submittedName>
        <fullName evidence="4">Diguanylate cyclase</fullName>
    </submittedName>
</protein>
<dbReference type="EMBL" id="SSFD01000232">
    <property type="protein sequence ID" value="TXH82781.1"/>
    <property type="molecule type" value="Genomic_DNA"/>
</dbReference>
<feature type="domain" description="PAS" evidence="2">
    <location>
        <begin position="292"/>
        <end position="337"/>
    </location>
</feature>
<dbReference type="NCBIfam" id="TIGR00254">
    <property type="entry name" value="GGDEF"/>
    <property type="match status" value="1"/>
</dbReference>
<dbReference type="InterPro" id="IPR000014">
    <property type="entry name" value="PAS"/>
</dbReference>
<dbReference type="GO" id="GO:0006355">
    <property type="term" value="P:regulation of DNA-templated transcription"/>
    <property type="evidence" value="ECO:0007669"/>
    <property type="project" value="InterPro"/>
</dbReference>
<dbReference type="InterPro" id="IPR000160">
    <property type="entry name" value="GGDEF_dom"/>
</dbReference>
<dbReference type="PANTHER" id="PTHR46663:SF3">
    <property type="entry name" value="SLL0267 PROTEIN"/>
    <property type="match status" value="1"/>
</dbReference>
<dbReference type="GO" id="GO:0003824">
    <property type="term" value="F:catalytic activity"/>
    <property type="evidence" value="ECO:0007669"/>
    <property type="project" value="UniProtKB-ARBA"/>
</dbReference>
<evidence type="ECO:0000313" key="5">
    <source>
        <dbReference type="Proteomes" id="UP000321192"/>
    </source>
</evidence>
<dbReference type="InterPro" id="IPR052163">
    <property type="entry name" value="DGC-Regulatory_Protein"/>
</dbReference>
<comment type="caution">
    <text evidence="4">The sequence shown here is derived from an EMBL/GenBank/DDBJ whole genome shotgun (WGS) entry which is preliminary data.</text>
</comment>
<dbReference type="AlphaFoldDB" id="A0A5C7SJ72"/>
<dbReference type="Gene3D" id="3.30.450.20">
    <property type="entry name" value="PAS domain"/>
    <property type="match status" value="1"/>
</dbReference>
<dbReference type="SUPFAM" id="SSF55785">
    <property type="entry name" value="PYP-like sensor domain (PAS domain)"/>
    <property type="match status" value="1"/>
</dbReference>
<dbReference type="SMART" id="SM00267">
    <property type="entry name" value="GGDEF"/>
    <property type="match status" value="1"/>
</dbReference>
<feature type="transmembrane region" description="Helical" evidence="1">
    <location>
        <begin position="12"/>
        <end position="33"/>
    </location>
</feature>
<feature type="transmembrane region" description="Helical" evidence="1">
    <location>
        <begin position="222"/>
        <end position="240"/>
    </location>
</feature>
<dbReference type="CDD" id="cd01949">
    <property type="entry name" value="GGDEF"/>
    <property type="match status" value="1"/>
</dbReference>
<evidence type="ECO:0000259" key="3">
    <source>
        <dbReference type="PROSITE" id="PS50887"/>
    </source>
</evidence>
<dbReference type="PANTHER" id="PTHR46663">
    <property type="entry name" value="DIGUANYLATE CYCLASE DGCT-RELATED"/>
    <property type="match status" value="1"/>
</dbReference>
<proteinExistence type="predicted"/>
<keyword evidence="1" id="KW-0472">Membrane</keyword>
<keyword evidence="1" id="KW-1133">Transmembrane helix</keyword>
<dbReference type="Pfam" id="PF11845">
    <property type="entry name" value="Tll0287-like"/>
    <property type="match status" value="1"/>
</dbReference>
<feature type="domain" description="GGDEF" evidence="3">
    <location>
        <begin position="448"/>
        <end position="581"/>
    </location>
</feature>
<dbReference type="PROSITE" id="PS50887">
    <property type="entry name" value="GGDEF"/>
    <property type="match status" value="1"/>
</dbReference>
<dbReference type="SUPFAM" id="SSF55073">
    <property type="entry name" value="Nucleotide cyclase"/>
    <property type="match status" value="1"/>
</dbReference>
<gene>
    <name evidence="4" type="ORF">E6Q80_14645</name>
</gene>
<organism evidence="4 5">
    <name type="scientific">Thauera aminoaromatica</name>
    <dbReference type="NCBI Taxonomy" id="164330"/>
    <lineage>
        <taxon>Bacteria</taxon>
        <taxon>Pseudomonadati</taxon>
        <taxon>Pseudomonadota</taxon>
        <taxon>Betaproteobacteria</taxon>
        <taxon>Rhodocyclales</taxon>
        <taxon>Zoogloeaceae</taxon>
        <taxon>Thauera</taxon>
    </lineage>
</organism>
<evidence type="ECO:0000259" key="2">
    <source>
        <dbReference type="PROSITE" id="PS50112"/>
    </source>
</evidence>
<dbReference type="CDD" id="cd00130">
    <property type="entry name" value="PAS"/>
    <property type="match status" value="1"/>
</dbReference>
<accession>A0A5C7SJ72</accession>
<dbReference type="NCBIfam" id="TIGR00229">
    <property type="entry name" value="sensory_box"/>
    <property type="match status" value="1"/>
</dbReference>
<dbReference type="Gene3D" id="3.30.70.270">
    <property type="match status" value="1"/>
</dbReference>
<dbReference type="InterPro" id="IPR029787">
    <property type="entry name" value="Nucleotide_cyclase"/>
</dbReference>
<keyword evidence="1" id="KW-0812">Transmembrane</keyword>
<dbReference type="RefSeq" id="WP_276659686.1">
    <property type="nucleotide sequence ID" value="NZ_SSFD01000232.1"/>
</dbReference>
<dbReference type="InterPro" id="IPR035965">
    <property type="entry name" value="PAS-like_dom_sf"/>
</dbReference>
<dbReference type="FunFam" id="3.30.70.270:FF:000001">
    <property type="entry name" value="Diguanylate cyclase domain protein"/>
    <property type="match status" value="1"/>
</dbReference>
<dbReference type="Pfam" id="PF00990">
    <property type="entry name" value="GGDEF"/>
    <property type="match status" value="1"/>
</dbReference>
<evidence type="ECO:0000313" key="4">
    <source>
        <dbReference type="EMBL" id="TXH82781.1"/>
    </source>
</evidence>
<reference evidence="4 5" key="1">
    <citation type="submission" date="2018-09" db="EMBL/GenBank/DDBJ databases">
        <title>Metagenome Assembled Genomes from an Advanced Water Purification Facility.</title>
        <authorList>
            <person name="Stamps B.W."/>
            <person name="Spear J.R."/>
        </authorList>
    </citation>
    <scope>NUCLEOTIDE SEQUENCE [LARGE SCALE GENOMIC DNA]</scope>
    <source>
        <strain evidence="4">Bin_27_1</strain>
    </source>
</reference>
<dbReference type="InterPro" id="IPR043128">
    <property type="entry name" value="Rev_trsase/Diguanyl_cyclase"/>
</dbReference>
<dbReference type="InterPro" id="IPR013767">
    <property type="entry name" value="PAS_fold"/>
</dbReference>
<dbReference type="PROSITE" id="PS50112">
    <property type="entry name" value="PAS"/>
    <property type="match status" value="1"/>
</dbReference>
<name>A0A5C7SJ72_THASP</name>
<dbReference type="Proteomes" id="UP000321192">
    <property type="component" value="Unassembled WGS sequence"/>
</dbReference>
<dbReference type="Pfam" id="PF00989">
    <property type="entry name" value="PAS"/>
    <property type="match status" value="1"/>
</dbReference>
<dbReference type="SMART" id="SM00091">
    <property type="entry name" value="PAS"/>
    <property type="match status" value="1"/>
</dbReference>
<dbReference type="InterPro" id="IPR021796">
    <property type="entry name" value="Tll0287-like_dom"/>
</dbReference>